<dbReference type="InterPro" id="IPR038299">
    <property type="entry name" value="DAO_C_sf"/>
</dbReference>
<protein>
    <recommendedName>
        <fullName evidence="3 7">Glycerol-3-phosphate dehydrogenase</fullName>
        <ecNumber evidence="3 7">1.1.5.3</ecNumber>
    </recommendedName>
</protein>
<sequence length="690" mass="75316">MSARQGTRRIGRYVAAASVTVAAGSAFYLIQSRRANARVSYQPAAPLQRDGSGRIIPPTFPQTKSRLDHLAELQKHSTASDPYDLLVIGGGATGTGIALDAATRGLRVALVERDDFSAGTSSKSTKLVHGGVRYLEKAFWNLDYNQYELVREALRERSTFLDVAPHLAKPLPILLPVYNWWQLPYFWAGTKAYDLLAWSQGMGLTSSYLLGKKAALDAFPLLRKDKLTGALVYYDGQQNDARVNVSLAMTASMYGATILNHAEVTKLEKDASGRICGARVRDTIAGEDSEHMVYAKGVINATGPYSDAVEKLDDPKRKELVAPSSGVHIVLPKDFCPDEMGILQASSDGRVIFFLPWEGRTIAGTTDNPCAIEREPVAKDEEINFILKEIRKFLAPEKKVSRDDVLAAWSGIRPLVRDPKAKNTESLVRNHLVTVSDSGLLTCAGGKWTTYRQMAEDAVDEAIRVFHLTPGANAPLTAASTPDLDTAHPGACQTHHIRLVGAHGYTPALPSQLAETFSLPADIAEHLAACYGDRAWEVASLSPSPTRLVPTLPFIESEIRYGARRELAQTAADVLARRMRLAFLDARAALETLPRAIDVLAEELGWDAARREEEWGQTVRFLHSMGLSRELMGLTREDVLAGKHRERRNSFDGRRAAVTAPTSGEGRLALPAHANLAAKSIALDGAETDH</sequence>
<dbReference type="InterPro" id="IPR036188">
    <property type="entry name" value="FAD/NAD-bd_sf"/>
</dbReference>
<gene>
    <name evidence="11" type="ORF">NKR19_g5736</name>
</gene>
<evidence type="ECO:0000313" key="11">
    <source>
        <dbReference type="EMBL" id="KAJ9149208.1"/>
    </source>
</evidence>
<dbReference type="Gene3D" id="3.30.9.10">
    <property type="entry name" value="D-Amino Acid Oxidase, subunit A, domain 2"/>
    <property type="match status" value="1"/>
</dbReference>
<proteinExistence type="inferred from homology"/>
<dbReference type="EMBL" id="JANBVN010000081">
    <property type="protein sequence ID" value="KAJ9149208.1"/>
    <property type="molecule type" value="Genomic_DNA"/>
</dbReference>
<evidence type="ECO:0000256" key="6">
    <source>
        <dbReference type="ARBA" id="ARBA00023002"/>
    </source>
</evidence>
<evidence type="ECO:0000256" key="8">
    <source>
        <dbReference type="SAM" id="Phobius"/>
    </source>
</evidence>
<evidence type="ECO:0000259" key="10">
    <source>
        <dbReference type="Pfam" id="PF16901"/>
    </source>
</evidence>
<dbReference type="PRINTS" id="PR01001">
    <property type="entry name" value="FADG3PDH"/>
</dbReference>
<dbReference type="FunFam" id="1.10.8.870:FF:000010">
    <property type="entry name" value="Glycerol-3-phosphate dehydrogenase"/>
    <property type="match status" value="1"/>
</dbReference>
<dbReference type="Pfam" id="PF16901">
    <property type="entry name" value="DAO_C"/>
    <property type="match status" value="1"/>
</dbReference>
<evidence type="ECO:0000256" key="4">
    <source>
        <dbReference type="ARBA" id="ARBA00022630"/>
    </source>
</evidence>
<reference evidence="11" key="1">
    <citation type="submission" date="2022-07" db="EMBL/GenBank/DDBJ databases">
        <title>Fungi with potential for degradation of polypropylene.</title>
        <authorList>
            <person name="Gostincar C."/>
        </authorList>
    </citation>
    <scope>NUCLEOTIDE SEQUENCE</scope>
    <source>
        <strain evidence="11">EXF-13287</strain>
    </source>
</reference>
<evidence type="ECO:0000259" key="9">
    <source>
        <dbReference type="Pfam" id="PF01266"/>
    </source>
</evidence>
<feature type="transmembrane region" description="Helical" evidence="8">
    <location>
        <begin position="12"/>
        <end position="30"/>
    </location>
</feature>
<keyword evidence="12" id="KW-1185">Reference proteome</keyword>
<dbReference type="GO" id="GO:0004368">
    <property type="term" value="F:glycerol-3-phosphate dehydrogenase (quinone) activity"/>
    <property type="evidence" value="ECO:0007669"/>
    <property type="project" value="UniProtKB-EC"/>
</dbReference>
<keyword evidence="8" id="KW-0472">Membrane</keyword>
<dbReference type="GO" id="GO:0005739">
    <property type="term" value="C:mitochondrion"/>
    <property type="evidence" value="ECO:0007669"/>
    <property type="project" value="TreeGrafter"/>
</dbReference>
<dbReference type="PANTHER" id="PTHR11985:SF15">
    <property type="entry name" value="GLYCEROL-3-PHOSPHATE DEHYDROGENASE, MITOCHONDRIAL"/>
    <property type="match status" value="1"/>
</dbReference>
<dbReference type="InterPro" id="IPR031656">
    <property type="entry name" value="DAO_C"/>
</dbReference>
<comment type="cofactor">
    <cofactor evidence="1 7">
        <name>FAD</name>
        <dbReference type="ChEBI" id="CHEBI:57692"/>
    </cofactor>
</comment>
<dbReference type="PANTHER" id="PTHR11985">
    <property type="entry name" value="GLYCEROL-3-PHOSPHATE DEHYDROGENASE"/>
    <property type="match status" value="1"/>
</dbReference>
<organism evidence="11 12">
    <name type="scientific">Coniochaeta hoffmannii</name>
    <dbReference type="NCBI Taxonomy" id="91930"/>
    <lineage>
        <taxon>Eukaryota</taxon>
        <taxon>Fungi</taxon>
        <taxon>Dikarya</taxon>
        <taxon>Ascomycota</taxon>
        <taxon>Pezizomycotina</taxon>
        <taxon>Sordariomycetes</taxon>
        <taxon>Sordariomycetidae</taxon>
        <taxon>Coniochaetales</taxon>
        <taxon>Coniochaetaceae</taxon>
        <taxon>Coniochaeta</taxon>
    </lineage>
</organism>
<evidence type="ECO:0000256" key="1">
    <source>
        <dbReference type="ARBA" id="ARBA00001974"/>
    </source>
</evidence>
<dbReference type="SUPFAM" id="SSF54373">
    <property type="entry name" value="FAD-linked reductases, C-terminal domain"/>
    <property type="match status" value="1"/>
</dbReference>
<evidence type="ECO:0000313" key="12">
    <source>
        <dbReference type="Proteomes" id="UP001174691"/>
    </source>
</evidence>
<feature type="domain" description="FAD dependent oxidoreductase" evidence="9">
    <location>
        <begin position="84"/>
        <end position="452"/>
    </location>
</feature>
<keyword evidence="8" id="KW-1133">Transmembrane helix</keyword>
<dbReference type="GO" id="GO:0006072">
    <property type="term" value="P:glycerol-3-phosphate metabolic process"/>
    <property type="evidence" value="ECO:0007669"/>
    <property type="project" value="UniProtKB-UniRule"/>
</dbReference>
<keyword evidence="6 7" id="KW-0560">Oxidoreductase</keyword>
<accession>A0AA38VV89</accession>
<keyword evidence="4 7" id="KW-0285">Flavoprotein</keyword>
<dbReference type="Gene3D" id="1.10.8.870">
    <property type="entry name" value="Alpha-glycerophosphate oxidase, cap domain"/>
    <property type="match status" value="1"/>
</dbReference>
<comment type="catalytic activity">
    <reaction evidence="7">
        <text>a quinone + sn-glycerol 3-phosphate = dihydroxyacetone phosphate + a quinol</text>
        <dbReference type="Rhea" id="RHEA:18977"/>
        <dbReference type="ChEBI" id="CHEBI:24646"/>
        <dbReference type="ChEBI" id="CHEBI:57597"/>
        <dbReference type="ChEBI" id="CHEBI:57642"/>
        <dbReference type="ChEBI" id="CHEBI:132124"/>
        <dbReference type="EC" id="1.1.5.3"/>
    </reaction>
</comment>
<dbReference type="InterPro" id="IPR000447">
    <property type="entry name" value="G3P_DH_FAD-dep"/>
</dbReference>
<dbReference type="PROSITE" id="PS00977">
    <property type="entry name" value="FAD_G3PDH_1"/>
    <property type="match status" value="1"/>
</dbReference>
<dbReference type="Gene3D" id="3.50.50.60">
    <property type="entry name" value="FAD/NAD(P)-binding domain"/>
    <property type="match status" value="1"/>
</dbReference>
<evidence type="ECO:0000256" key="2">
    <source>
        <dbReference type="ARBA" id="ARBA00007330"/>
    </source>
</evidence>
<keyword evidence="8" id="KW-0812">Transmembrane</keyword>
<dbReference type="PROSITE" id="PS00978">
    <property type="entry name" value="FAD_G3PDH_2"/>
    <property type="match status" value="1"/>
</dbReference>
<dbReference type="Pfam" id="PF01266">
    <property type="entry name" value="DAO"/>
    <property type="match status" value="1"/>
</dbReference>
<evidence type="ECO:0000256" key="3">
    <source>
        <dbReference type="ARBA" id="ARBA00013029"/>
    </source>
</evidence>
<feature type="domain" description="Alpha-glycerophosphate oxidase C-terminal" evidence="10">
    <location>
        <begin position="492"/>
        <end position="611"/>
    </location>
</feature>
<evidence type="ECO:0000256" key="7">
    <source>
        <dbReference type="RuleBase" id="RU361217"/>
    </source>
</evidence>
<dbReference type="InterPro" id="IPR006076">
    <property type="entry name" value="FAD-dep_OxRdtase"/>
</dbReference>
<dbReference type="EC" id="1.1.5.3" evidence="3 7"/>
<comment type="caution">
    <text evidence="11">The sequence shown here is derived from an EMBL/GenBank/DDBJ whole genome shotgun (WGS) entry which is preliminary data.</text>
</comment>
<comment type="similarity">
    <text evidence="2 7">Belongs to the FAD-dependent glycerol-3-phosphate dehydrogenase family.</text>
</comment>
<name>A0AA38VV89_9PEZI</name>
<dbReference type="SUPFAM" id="SSF51905">
    <property type="entry name" value="FAD/NAD(P)-binding domain"/>
    <property type="match status" value="1"/>
</dbReference>
<keyword evidence="5" id="KW-0274">FAD</keyword>
<dbReference type="Proteomes" id="UP001174691">
    <property type="component" value="Unassembled WGS sequence"/>
</dbReference>
<evidence type="ECO:0000256" key="5">
    <source>
        <dbReference type="ARBA" id="ARBA00022827"/>
    </source>
</evidence>
<dbReference type="AlphaFoldDB" id="A0AA38VV89"/>